<dbReference type="AlphaFoldDB" id="A0A1E5G5F4"/>
<evidence type="ECO:0000313" key="5">
    <source>
        <dbReference type="Proteomes" id="UP000094296"/>
    </source>
</evidence>
<keyword evidence="1" id="KW-0145">Chemotaxis</keyword>
<reference evidence="4 5" key="1">
    <citation type="submission" date="2016-09" db="EMBL/GenBank/DDBJ databases">
        <title>Draft genome sequence for the type strain of Desulfuribacillus alkaliarsenatis AHT28, an obligately anaerobic, sulfidogenic bacterium isolated from Russian soda lake sediments.</title>
        <authorList>
            <person name="Abin C.A."/>
            <person name="Hollibaugh J.T."/>
        </authorList>
    </citation>
    <scope>NUCLEOTIDE SEQUENCE [LARGE SCALE GENOMIC DNA]</scope>
    <source>
        <strain evidence="4 5">AHT28</strain>
    </source>
</reference>
<dbReference type="SUPFAM" id="SSF103039">
    <property type="entry name" value="CheC-like"/>
    <property type="match status" value="1"/>
</dbReference>
<feature type="domain" description="Chemotaxis phosphatase CheX-like" evidence="3">
    <location>
        <begin position="188"/>
        <end position="278"/>
    </location>
</feature>
<comment type="caution">
    <text evidence="4">The sequence shown here is derived from an EMBL/GenBank/DDBJ whole genome shotgun (WGS) entry which is preliminary data.</text>
</comment>
<evidence type="ECO:0000313" key="4">
    <source>
        <dbReference type="EMBL" id="OEF98339.1"/>
    </source>
</evidence>
<dbReference type="InterPro" id="IPR028976">
    <property type="entry name" value="CheC-like_sf"/>
</dbReference>
<dbReference type="EMBL" id="MIJE01000001">
    <property type="protein sequence ID" value="OEF98339.1"/>
    <property type="molecule type" value="Genomic_DNA"/>
</dbReference>
<feature type="coiled-coil region" evidence="2">
    <location>
        <begin position="98"/>
        <end position="125"/>
    </location>
</feature>
<dbReference type="Pfam" id="PF13690">
    <property type="entry name" value="CheX"/>
    <property type="match status" value="1"/>
</dbReference>
<dbReference type="Gene3D" id="3.40.1550.10">
    <property type="entry name" value="CheC-like"/>
    <property type="match status" value="1"/>
</dbReference>
<dbReference type="InterPro" id="IPR028051">
    <property type="entry name" value="CheX-like_dom"/>
</dbReference>
<accession>A0A1E5G5F4</accession>
<evidence type="ECO:0000256" key="1">
    <source>
        <dbReference type="ARBA" id="ARBA00022500"/>
    </source>
</evidence>
<gene>
    <name evidence="4" type="ORF">BHF68_01270</name>
</gene>
<proteinExistence type="predicted"/>
<dbReference type="OrthoDB" id="5614404at2"/>
<dbReference type="RefSeq" id="WP_069641831.1">
    <property type="nucleotide sequence ID" value="NZ_MIJE01000001.1"/>
</dbReference>
<name>A0A1E5G5F4_9FIRM</name>
<organism evidence="4 5">
    <name type="scientific">Desulfuribacillus alkaliarsenatis</name>
    <dbReference type="NCBI Taxonomy" id="766136"/>
    <lineage>
        <taxon>Bacteria</taxon>
        <taxon>Bacillati</taxon>
        <taxon>Bacillota</taxon>
        <taxon>Desulfuribacillia</taxon>
        <taxon>Desulfuribacillales</taxon>
        <taxon>Desulfuribacillaceae</taxon>
        <taxon>Desulfuribacillus</taxon>
    </lineage>
</organism>
<keyword evidence="2" id="KW-0175">Coiled coil</keyword>
<evidence type="ECO:0000256" key="2">
    <source>
        <dbReference type="SAM" id="Coils"/>
    </source>
</evidence>
<sequence>MLSQYFGSFLLNKGYISRDTLEHALSQEKSTKLKLGILAVSEGVLTADQVEQIHNQQKTQDKRFGELAVELNYLTDEQVGMLLNLQKSSKVELSQILIDEGLMDLRTLEKALQAYKEDANLSEVQMKAIKSGSIDEIVEAFVNIPTQENKGLYQEYIQLFIRNMIRFIDSAPVIKVENQEINPQHVAVKQGLSGAINMSSYMVFPESTYVAFASRYSGMDITEKNELADASVTEFLNLHNGIFVVNLSDQGIKMDLSPPVTLSGAEVSERPALTCITIELEIGTCQLVIQ</sequence>
<dbReference type="GO" id="GO:0006935">
    <property type="term" value="P:chemotaxis"/>
    <property type="evidence" value="ECO:0007669"/>
    <property type="project" value="UniProtKB-KW"/>
</dbReference>
<dbReference type="SUPFAM" id="SSF160246">
    <property type="entry name" value="EspE N-terminal domain-like"/>
    <property type="match status" value="1"/>
</dbReference>
<dbReference type="STRING" id="766136.BHF68_01270"/>
<protein>
    <recommendedName>
        <fullName evidence="3">Chemotaxis phosphatase CheX-like domain-containing protein</fullName>
    </recommendedName>
</protein>
<dbReference type="InterPro" id="IPR037257">
    <property type="entry name" value="T2SS_E_N_sf"/>
</dbReference>
<evidence type="ECO:0000259" key="3">
    <source>
        <dbReference type="Pfam" id="PF13690"/>
    </source>
</evidence>
<keyword evidence="5" id="KW-1185">Reference proteome</keyword>
<dbReference type="Proteomes" id="UP000094296">
    <property type="component" value="Unassembled WGS sequence"/>
</dbReference>